<dbReference type="RefSeq" id="WP_203901902.1">
    <property type="nucleotide sequence ID" value="NZ_BOPF01000020.1"/>
</dbReference>
<dbReference type="Proteomes" id="UP000619260">
    <property type="component" value="Unassembled WGS sequence"/>
</dbReference>
<dbReference type="InterPro" id="IPR014756">
    <property type="entry name" value="Ig_E-set"/>
</dbReference>
<dbReference type="AlphaFoldDB" id="A0A8J4DTP5"/>
<sequence length="174" mass="17991">MYIHRTLAVVLVAALAGALPALLGRAAAPVPADPSVTLVTGDRIVLGERVSVRPGAGRAGMSFATWVERGHLVVVPADALGLVAGGRVDRRLFDVTALREAGFDDARPAALSELTVEVSYDDGAHWLPAPVVACGTAWTARPPAGTGPMSVRARATDSLGATVEETIIRAHGDR</sequence>
<dbReference type="EMBL" id="BOPF01000020">
    <property type="protein sequence ID" value="GIJ48417.1"/>
    <property type="molecule type" value="Genomic_DNA"/>
</dbReference>
<name>A0A8J4DTP5_9ACTN</name>
<organism evidence="1 2">
    <name type="scientific">Virgisporangium aliadipatigenens</name>
    <dbReference type="NCBI Taxonomy" id="741659"/>
    <lineage>
        <taxon>Bacteria</taxon>
        <taxon>Bacillati</taxon>
        <taxon>Actinomycetota</taxon>
        <taxon>Actinomycetes</taxon>
        <taxon>Micromonosporales</taxon>
        <taxon>Micromonosporaceae</taxon>
        <taxon>Virgisporangium</taxon>
    </lineage>
</organism>
<keyword evidence="2" id="KW-1185">Reference proteome</keyword>
<evidence type="ECO:0000313" key="1">
    <source>
        <dbReference type="EMBL" id="GIJ48417.1"/>
    </source>
</evidence>
<protein>
    <submittedName>
        <fullName evidence="1">Uncharacterized protein</fullName>
    </submittedName>
</protein>
<accession>A0A8J4DTP5</accession>
<dbReference type="SUPFAM" id="SSF81296">
    <property type="entry name" value="E set domains"/>
    <property type="match status" value="1"/>
</dbReference>
<gene>
    <name evidence="1" type="ORF">Val02_53030</name>
</gene>
<proteinExistence type="predicted"/>
<reference evidence="1" key="1">
    <citation type="submission" date="2021-01" db="EMBL/GenBank/DDBJ databases">
        <title>Whole genome shotgun sequence of Virgisporangium aliadipatigenens NBRC 105644.</title>
        <authorList>
            <person name="Komaki H."/>
            <person name="Tamura T."/>
        </authorList>
    </citation>
    <scope>NUCLEOTIDE SEQUENCE</scope>
    <source>
        <strain evidence="1">NBRC 105644</strain>
    </source>
</reference>
<comment type="caution">
    <text evidence="1">The sequence shown here is derived from an EMBL/GenBank/DDBJ whole genome shotgun (WGS) entry which is preliminary data.</text>
</comment>
<evidence type="ECO:0000313" key="2">
    <source>
        <dbReference type="Proteomes" id="UP000619260"/>
    </source>
</evidence>